<accession>A0A382VYR2</accession>
<organism evidence="2">
    <name type="scientific">marine metagenome</name>
    <dbReference type="NCBI Taxonomy" id="408172"/>
    <lineage>
        <taxon>unclassified sequences</taxon>
        <taxon>metagenomes</taxon>
        <taxon>ecological metagenomes</taxon>
    </lineage>
</organism>
<dbReference type="InterPro" id="IPR041352">
    <property type="entry name" value="Mtd_N"/>
</dbReference>
<protein>
    <recommendedName>
        <fullName evidence="1">Major tropism determinant N-terminal domain-containing protein</fullName>
    </recommendedName>
</protein>
<feature type="non-terminal residue" evidence="2">
    <location>
        <position position="26"/>
    </location>
</feature>
<dbReference type="EMBL" id="UINC01155662">
    <property type="protein sequence ID" value="SVD51647.1"/>
    <property type="molecule type" value="Genomic_DNA"/>
</dbReference>
<evidence type="ECO:0000313" key="2">
    <source>
        <dbReference type="EMBL" id="SVD51647.1"/>
    </source>
</evidence>
<name>A0A382VYR2_9ZZZZ</name>
<evidence type="ECO:0000259" key="1">
    <source>
        <dbReference type="Pfam" id="PF18454"/>
    </source>
</evidence>
<proteinExistence type="predicted"/>
<feature type="domain" description="Major tropism determinant N-terminal" evidence="1">
    <location>
        <begin position="6"/>
        <end position="26"/>
    </location>
</feature>
<gene>
    <name evidence="2" type="ORF">METZ01_LOCUS404501</name>
</gene>
<dbReference type="AlphaFoldDB" id="A0A382VYR2"/>
<sequence>MATIFKIRRDTAANWSSNNPTLSAGE</sequence>
<dbReference type="Pfam" id="PF18454">
    <property type="entry name" value="Mtd_N"/>
    <property type="match status" value="1"/>
</dbReference>
<reference evidence="2" key="1">
    <citation type="submission" date="2018-05" db="EMBL/GenBank/DDBJ databases">
        <authorList>
            <person name="Lanie J.A."/>
            <person name="Ng W.-L."/>
            <person name="Kazmierczak K.M."/>
            <person name="Andrzejewski T.M."/>
            <person name="Davidsen T.M."/>
            <person name="Wayne K.J."/>
            <person name="Tettelin H."/>
            <person name="Glass J.I."/>
            <person name="Rusch D."/>
            <person name="Podicherti R."/>
            <person name="Tsui H.-C.T."/>
            <person name="Winkler M.E."/>
        </authorList>
    </citation>
    <scope>NUCLEOTIDE SEQUENCE</scope>
</reference>